<evidence type="ECO:0000259" key="9">
    <source>
        <dbReference type="Pfam" id="PF01494"/>
    </source>
</evidence>
<dbReference type="PANTHER" id="PTHR46300">
    <property type="entry name" value="P450, PUTATIVE (EUROFUNG)-RELATED-RELATED"/>
    <property type="match status" value="1"/>
</dbReference>
<dbReference type="Pfam" id="PF00067">
    <property type="entry name" value="p450"/>
    <property type="match status" value="2"/>
</dbReference>
<evidence type="ECO:0000256" key="8">
    <source>
        <dbReference type="SAM" id="Phobius"/>
    </source>
</evidence>
<evidence type="ECO:0000313" key="10">
    <source>
        <dbReference type="EMBL" id="QKX58617.1"/>
    </source>
</evidence>
<dbReference type="KEGG" id="trg:TRUGW13939_05742"/>
<keyword evidence="5" id="KW-0560">Oxidoreductase</keyword>
<dbReference type="GO" id="GO:0005506">
    <property type="term" value="F:iron ion binding"/>
    <property type="evidence" value="ECO:0007669"/>
    <property type="project" value="InterPro"/>
</dbReference>
<keyword evidence="4" id="KW-0274">FAD</keyword>
<keyword evidence="2" id="KW-0285">Flavoprotein</keyword>
<keyword evidence="8" id="KW-1133">Transmembrane helix</keyword>
<dbReference type="InterPro" id="IPR036188">
    <property type="entry name" value="FAD/NAD-bd_sf"/>
</dbReference>
<dbReference type="Gene3D" id="3.50.50.60">
    <property type="entry name" value="FAD/NAD(P)-binding domain"/>
    <property type="match status" value="1"/>
</dbReference>
<dbReference type="SUPFAM" id="SSF48264">
    <property type="entry name" value="Cytochrome P450"/>
    <property type="match status" value="1"/>
</dbReference>
<proteinExistence type="inferred from homology"/>
<dbReference type="OrthoDB" id="1103324at2759"/>
<sequence length="939" mass="105505">MLFEKLGEVLALAQLQRAVTDVGTTSILTALAVGALVVLAVDYAWMLYLHFKMPPGPLPLPIIGNTHLLPDNKPWIYFEQLSKEYNVPLITFWIGRNPTVWICDAWSASELLDKRAGIYASRPRMVVFGELGTGQNNLVTMYYGDRWRLHRKLTHMGVGLQQVRGYRGLQNDESKLVALGLVEAPQDYVKHFERYAASVVSIIGFGRRIASFADPIITEVIAVMQLAADLNVPGKKFPMLMETFPFLAKFPTQIAPWKHGLGRRGRGHQFFYALAKEAAENPNQQQCYSQKLFDEAPKYKLAQEEIASLSGNLFGAGSDTSSSTLITFVLACCAFPEVLPRAWEELDRVVGHHRSPTFDDEPNLPYVKAFVKEGWLIPKNTWVQGNVWAIHHHEREFPDPDRFVPERYLKDNEQWSRPFPGERGYMTFGWGRRVCSGQGLAEQGTFITIARLLWGFRIEKALDEKGEEIPVDIFDYTNGLNMRPSPFECRITPRSRDIQTAIEREGKQALQDLAQYDGETKFQMSHFKHIPGIGGIAAAVSLGRHGHRVVVLEAAPKLVEVGAGIQISPNMGRLLDRWEVPFHDKEMILQQIDVRRWQNGQLLSSTKCESVFGKPSTIHRADLHNALLETALCFENVTLRVNSVVTDIDFDMPEVILSDGSRFRGDVVLAADGIKSTIRPKLLQDETIKVAPTGDAAYRLILSREQMLANNLLKELVDQPLVTRWIGPGRHIVGYPLRNHEQYNVVLAHPDRGTVGDQWTIKGSKQDMVDDFAGWEERVDQIIASVDGDEVMVWKLNLYLPLKTWVRGSVALLGDACHPMLPYVAQGAAQAVEDAGALGAILSSLSTRDEIPQALQVYESSRKQHAEQVQQSGGHNRVVLHLPDGPDQESRDELFQQAMHGGSTPDRWTDHNTRTSVWGHDAEEAVLKAWDEFRTTANL</sequence>
<protein>
    <recommendedName>
        <fullName evidence="9">FAD-binding domain-containing protein</fullName>
    </recommendedName>
</protein>
<keyword evidence="8" id="KW-0472">Membrane</keyword>
<reference evidence="11" key="1">
    <citation type="submission" date="2020-06" db="EMBL/GenBank/DDBJ databases">
        <title>A chromosome-scale genome assembly of Talaromyces rugulosus W13939.</title>
        <authorList>
            <person name="Wang B."/>
            <person name="Guo L."/>
            <person name="Ye K."/>
            <person name="Wang L."/>
        </authorList>
    </citation>
    <scope>NUCLEOTIDE SEQUENCE [LARGE SCALE GENOMIC DNA]</scope>
    <source>
        <strain evidence="11">W13939</strain>
    </source>
</reference>
<dbReference type="Gene3D" id="1.10.630.10">
    <property type="entry name" value="Cytochrome P450"/>
    <property type="match status" value="1"/>
</dbReference>
<dbReference type="GO" id="GO:0004497">
    <property type="term" value="F:monooxygenase activity"/>
    <property type="evidence" value="ECO:0007669"/>
    <property type="project" value="InterPro"/>
</dbReference>
<keyword evidence="8" id="KW-0812">Transmembrane</keyword>
<keyword evidence="11" id="KW-1185">Reference proteome</keyword>
<evidence type="ECO:0000313" key="11">
    <source>
        <dbReference type="Proteomes" id="UP000509510"/>
    </source>
</evidence>
<dbReference type="GO" id="GO:0016705">
    <property type="term" value="F:oxidoreductase activity, acting on paired donors, with incorporation or reduction of molecular oxygen"/>
    <property type="evidence" value="ECO:0007669"/>
    <property type="project" value="InterPro"/>
</dbReference>
<dbReference type="SUPFAM" id="SSF51905">
    <property type="entry name" value="FAD/NAD(P)-binding domain"/>
    <property type="match status" value="1"/>
</dbReference>
<dbReference type="EMBL" id="CP055900">
    <property type="protein sequence ID" value="QKX58617.1"/>
    <property type="molecule type" value="Genomic_DNA"/>
</dbReference>
<evidence type="ECO:0000256" key="1">
    <source>
        <dbReference type="ARBA" id="ARBA00010617"/>
    </source>
</evidence>
<dbReference type="InterPro" id="IPR036396">
    <property type="entry name" value="Cyt_P450_sf"/>
</dbReference>
<evidence type="ECO:0000256" key="4">
    <source>
        <dbReference type="ARBA" id="ARBA00022827"/>
    </source>
</evidence>
<name>A0A7H8QXF7_TALRU</name>
<comment type="cofactor">
    <cofactor evidence="7">
        <name>heme</name>
        <dbReference type="ChEBI" id="CHEBI:30413"/>
    </cofactor>
</comment>
<dbReference type="PRINTS" id="PR00463">
    <property type="entry name" value="EP450I"/>
</dbReference>
<dbReference type="RefSeq" id="XP_035344795.1">
    <property type="nucleotide sequence ID" value="XM_035488902.1"/>
</dbReference>
<dbReference type="Pfam" id="PF01494">
    <property type="entry name" value="FAD_binding_3"/>
    <property type="match status" value="1"/>
</dbReference>
<keyword evidence="7" id="KW-0349">Heme</keyword>
<gene>
    <name evidence="10" type="ORF">TRUGW13939_05742</name>
</gene>
<dbReference type="InterPro" id="IPR001128">
    <property type="entry name" value="Cyt_P450"/>
</dbReference>
<evidence type="ECO:0000256" key="6">
    <source>
        <dbReference type="ARBA" id="ARBA00023004"/>
    </source>
</evidence>
<dbReference type="InterPro" id="IPR002938">
    <property type="entry name" value="FAD-bd"/>
</dbReference>
<dbReference type="SUPFAM" id="SSF54373">
    <property type="entry name" value="FAD-linked reductases, C-terminal domain"/>
    <property type="match status" value="1"/>
</dbReference>
<keyword evidence="6 7" id="KW-0408">Iron</keyword>
<dbReference type="GeneID" id="55993239"/>
<feature type="transmembrane region" description="Helical" evidence="8">
    <location>
        <begin position="27"/>
        <end position="49"/>
    </location>
</feature>
<dbReference type="GO" id="GO:0020037">
    <property type="term" value="F:heme binding"/>
    <property type="evidence" value="ECO:0007669"/>
    <property type="project" value="InterPro"/>
</dbReference>
<evidence type="ECO:0000256" key="2">
    <source>
        <dbReference type="ARBA" id="ARBA00022630"/>
    </source>
</evidence>
<organism evidence="10 11">
    <name type="scientific">Talaromyces rugulosus</name>
    <name type="common">Penicillium rugulosum</name>
    <dbReference type="NCBI Taxonomy" id="121627"/>
    <lineage>
        <taxon>Eukaryota</taxon>
        <taxon>Fungi</taxon>
        <taxon>Dikarya</taxon>
        <taxon>Ascomycota</taxon>
        <taxon>Pezizomycotina</taxon>
        <taxon>Eurotiomycetes</taxon>
        <taxon>Eurotiomycetidae</taxon>
        <taxon>Eurotiales</taxon>
        <taxon>Trichocomaceae</taxon>
        <taxon>Talaromyces</taxon>
        <taxon>Talaromyces sect. Islandici</taxon>
    </lineage>
</organism>
<dbReference type="CDD" id="cd11065">
    <property type="entry name" value="CYP64-like"/>
    <property type="match status" value="1"/>
</dbReference>
<comment type="similarity">
    <text evidence="1">Belongs to the cytochrome P450 family.</text>
</comment>
<dbReference type="Proteomes" id="UP000509510">
    <property type="component" value="Chromosome III"/>
</dbReference>
<dbReference type="InterPro" id="IPR002401">
    <property type="entry name" value="Cyt_P450_E_grp-I"/>
</dbReference>
<keyword evidence="3 7" id="KW-0479">Metal-binding</keyword>
<accession>A0A7H8QXF7</accession>
<dbReference type="AlphaFoldDB" id="A0A7H8QXF7"/>
<dbReference type="InterPro" id="IPR050364">
    <property type="entry name" value="Cytochrome_P450_fung"/>
</dbReference>
<dbReference type="FunFam" id="3.50.50.60:FF:000115">
    <property type="entry name" value="Salicylate hydroxylase, putative"/>
    <property type="match status" value="1"/>
</dbReference>
<evidence type="ECO:0000256" key="7">
    <source>
        <dbReference type="PIRSR" id="PIRSR602401-1"/>
    </source>
</evidence>
<dbReference type="PANTHER" id="PTHR46300:SF4">
    <property type="entry name" value="CYTOCHROME P450 98A3"/>
    <property type="match status" value="1"/>
</dbReference>
<feature type="domain" description="FAD-binding" evidence="9">
    <location>
        <begin position="532"/>
        <end position="871"/>
    </location>
</feature>
<evidence type="ECO:0000256" key="3">
    <source>
        <dbReference type="ARBA" id="ARBA00022723"/>
    </source>
</evidence>
<evidence type="ECO:0000256" key="5">
    <source>
        <dbReference type="ARBA" id="ARBA00023002"/>
    </source>
</evidence>
<dbReference type="GO" id="GO:0071949">
    <property type="term" value="F:FAD binding"/>
    <property type="evidence" value="ECO:0007669"/>
    <property type="project" value="InterPro"/>
</dbReference>
<feature type="binding site" description="axial binding residue" evidence="7">
    <location>
        <position position="435"/>
    </location>
    <ligand>
        <name>heme</name>
        <dbReference type="ChEBI" id="CHEBI:30413"/>
    </ligand>
    <ligandPart>
        <name>Fe</name>
        <dbReference type="ChEBI" id="CHEBI:18248"/>
    </ligandPart>
</feature>